<sequence length="307" mass="33760">MAVNDADVEKSSYSGFERFLFFVTPIIFTVVLLIVLLALFNYPVRNSLLEMAQSIPIVKNWVPEPTSSNGSTKGNDGSAKKNANQEKKINELNDLLASKDAELKKATAMIEQKDAEISTLKQNVQQSEQKLVDKGQTDEQYQAQITSLANMYAQMQPSKSAPIIENLTLEEQVLVLNAMKPSDRVKILEKMTPKVAADATIRLKDVQSSENLAIAALQSRIAKVDANAKKDSTSLDNQQLSQTFMTMTPKNAAKIVLDTTKISEDKALRILRSVDDATRSQILAAMQDTDANAKVAAKLLSKIMPAK</sequence>
<proteinExistence type="predicted"/>
<name>A0A1T2XE16_9BACL</name>
<keyword evidence="2" id="KW-1133">Transmembrane helix</keyword>
<organism evidence="3 4">
    <name type="scientific">Paenibacillus selenitireducens</name>
    <dbReference type="NCBI Taxonomy" id="1324314"/>
    <lineage>
        <taxon>Bacteria</taxon>
        <taxon>Bacillati</taxon>
        <taxon>Bacillota</taxon>
        <taxon>Bacilli</taxon>
        <taxon>Bacillales</taxon>
        <taxon>Paenibacillaceae</taxon>
        <taxon>Paenibacillus</taxon>
    </lineage>
</organism>
<keyword evidence="4" id="KW-1185">Reference proteome</keyword>
<feature type="compositionally biased region" description="Polar residues" evidence="1">
    <location>
        <begin position="65"/>
        <end position="75"/>
    </location>
</feature>
<feature type="transmembrane region" description="Helical" evidence="2">
    <location>
        <begin position="20"/>
        <end position="42"/>
    </location>
</feature>
<protein>
    <recommendedName>
        <fullName evidence="5">MgtE protein</fullName>
    </recommendedName>
</protein>
<feature type="region of interest" description="Disordered" evidence="1">
    <location>
        <begin position="62"/>
        <end position="85"/>
    </location>
</feature>
<dbReference type="EMBL" id="MSZX01000005">
    <property type="protein sequence ID" value="OPA77853.1"/>
    <property type="molecule type" value="Genomic_DNA"/>
</dbReference>
<evidence type="ECO:0008006" key="5">
    <source>
        <dbReference type="Google" id="ProtNLM"/>
    </source>
</evidence>
<dbReference type="Proteomes" id="UP000190188">
    <property type="component" value="Unassembled WGS sequence"/>
</dbReference>
<comment type="caution">
    <text evidence="3">The sequence shown here is derived from an EMBL/GenBank/DDBJ whole genome shotgun (WGS) entry which is preliminary data.</text>
</comment>
<evidence type="ECO:0000256" key="2">
    <source>
        <dbReference type="SAM" id="Phobius"/>
    </source>
</evidence>
<dbReference type="STRING" id="1324314.BVG16_14210"/>
<evidence type="ECO:0000313" key="4">
    <source>
        <dbReference type="Proteomes" id="UP000190188"/>
    </source>
</evidence>
<reference evidence="3 4" key="1">
    <citation type="submission" date="2017-01" db="EMBL/GenBank/DDBJ databases">
        <title>Genome analysis of Paenibacillus selenitrireducens ES3-24.</title>
        <authorList>
            <person name="Xu D."/>
            <person name="Yao R."/>
            <person name="Zheng S."/>
        </authorList>
    </citation>
    <scope>NUCLEOTIDE SEQUENCE [LARGE SCALE GENOMIC DNA]</scope>
    <source>
        <strain evidence="3 4">ES3-24</strain>
    </source>
</reference>
<dbReference type="OrthoDB" id="2381574at2"/>
<evidence type="ECO:0000256" key="1">
    <source>
        <dbReference type="SAM" id="MobiDB-lite"/>
    </source>
</evidence>
<accession>A0A1T2XE16</accession>
<keyword evidence="2" id="KW-0812">Transmembrane</keyword>
<evidence type="ECO:0000313" key="3">
    <source>
        <dbReference type="EMBL" id="OPA77853.1"/>
    </source>
</evidence>
<dbReference type="SUPFAM" id="SSF158791">
    <property type="entry name" value="MgtE N-terminal domain-like"/>
    <property type="match status" value="1"/>
</dbReference>
<keyword evidence="2" id="KW-0472">Membrane</keyword>
<dbReference type="AlphaFoldDB" id="A0A1T2XE16"/>
<gene>
    <name evidence="3" type="ORF">BVG16_14210</name>
</gene>